<accession>A0A9P1DRZ9</accession>
<evidence type="ECO:0000313" key="1">
    <source>
        <dbReference type="EMBL" id="CAI4014595.1"/>
    </source>
</evidence>
<evidence type="ECO:0000313" key="2">
    <source>
        <dbReference type="EMBL" id="CAL4801907.1"/>
    </source>
</evidence>
<name>A0A9P1DRZ9_9DINO</name>
<reference evidence="2 3" key="2">
    <citation type="submission" date="2024-05" db="EMBL/GenBank/DDBJ databases">
        <authorList>
            <person name="Chen Y."/>
            <person name="Shah S."/>
            <person name="Dougan E. K."/>
            <person name="Thang M."/>
            <person name="Chan C."/>
        </authorList>
    </citation>
    <scope>NUCLEOTIDE SEQUENCE [LARGE SCALE GENOMIC DNA]</scope>
</reference>
<reference evidence="1" key="1">
    <citation type="submission" date="2022-10" db="EMBL/GenBank/DDBJ databases">
        <authorList>
            <person name="Chen Y."/>
            <person name="Dougan E. K."/>
            <person name="Chan C."/>
            <person name="Rhodes N."/>
            <person name="Thang M."/>
        </authorList>
    </citation>
    <scope>NUCLEOTIDE SEQUENCE</scope>
</reference>
<sequence>MTSYVVRITETCTDVRTNSLPADTPTFRFREVDDWEIYVGPSAGMTLAVSTLSKEVDHCEVITTCCDDQFSLCYSTTSTEELTASVSRTDFVAGYYNTEAWDLTGSATIRVDHSTELTCTLIEGSLPGTLPTGWGQQLWLHCFANGINPLSTGPRSHSGAIAAIAPRLGGMEAVKVDQ</sequence>
<gene>
    <name evidence="1" type="ORF">C1SCF055_LOCUS39488</name>
</gene>
<dbReference type="Proteomes" id="UP001152797">
    <property type="component" value="Unassembled WGS sequence"/>
</dbReference>
<dbReference type="EMBL" id="CAMXCT020006445">
    <property type="protein sequence ID" value="CAL1167970.1"/>
    <property type="molecule type" value="Genomic_DNA"/>
</dbReference>
<evidence type="ECO:0000313" key="3">
    <source>
        <dbReference type="Proteomes" id="UP001152797"/>
    </source>
</evidence>
<dbReference type="EMBL" id="CAMXCT010006445">
    <property type="protein sequence ID" value="CAI4014595.1"/>
    <property type="molecule type" value="Genomic_DNA"/>
</dbReference>
<proteinExistence type="predicted"/>
<keyword evidence="3" id="KW-1185">Reference proteome</keyword>
<protein>
    <submittedName>
        <fullName evidence="2">Fibronectin type-III domain-containing protein</fullName>
    </submittedName>
</protein>
<comment type="caution">
    <text evidence="1">The sequence shown here is derived from an EMBL/GenBank/DDBJ whole genome shotgun (WGS) entry which is preliminary data.</text>
</comment>
<dbReference type="AlphaFoldDB" id="A0A9P1DRZ9"/>
<dbReference type="EMBL" id="CAMXCT030006445">
    <property type="protein sequence ID" value="CAL4801907.1"/>
    <property type="molecule type" value="Genomic_DNA"/>
</dbReference>
<organism evidence="1">
    <name type="scientific">Cladocopium goreaui</name>
    <dbReference type="NCBI Taxonomy" id="2562237"/>
    <lineage>
        <taxon>Eukaryota</taxon>
        <taxon>Sar</taxon>
        <taxon>Alveolata</taxon>
        <taxon>Dinophyceae</taxon>
        <taxon>Suessiales</taxon>
        <taxon>Symbiodiniaceae</taxon>
        <taxon>Cladocopium</taxon>
    </lineage>
</organism>